<dbReference type="SMART" id="SM00347">
    <property type="entry name" value="HTH_MARR"/>
    <property type="match status" value="1"/>
</dbReference>
<evidence type="ECO:0000313" key="5">
    <source>
        <dbReference type="EMBL" id="GAA2021714.1"/>
    </source>
</evidence>
<dbReference type="InterPro" id="IPR036390">
    <property type="entry name" value="WH_DNA-bd_sf"/>
</dbReference>
<dbReference type="Gene3D" id="1.10.10.10">
    <property type="entry name" value="Winged helix-like DNA-binding domain superfamily/Winged helix DNA-binding domain"/>
    <property type="match status" value="1"/>
</dbReference>
<evidence type="ECO:0000256" key="3">
    <source>
        <dbReference type="ARBA" id="ARBA00023163"/>
    </source>
</evidence>
<dbReference type="InterPro" id="IPR036388">
    <property type="entry name" value="WH-like_DNA-bd_sf"/>
</dbReference>
<proteinExistence type="predicted"/>
<keyword evidence="2" id="KW-0238">DNA-binding</keyword>
<name>A0ABN2TUD9_9MICO</name>
<dbReference type="PROSITE" id="PS50995">
    <property type="entry name" value="HTH_MARR_2"/>
    <property type="match status" value="1"/>
</dbReference>
<evidence type="ECO:0000256" key="2">
    <source>
        <dbReference type="ARBA" id="ARBA00023125"/>
    </source>
</evidence>
<organism evidence="5 6">
    <name type="scientific">Agromyces tropicus</name>
    <dbReference type="NCBI Taxonomy" id="555371"/>
    <lineage>
        <taxon>Bacteria</taxon>
        <taxon>Bacillati</taxon>
        <taxon>Actinomycetota</taxon>
        <taxon>Actinomycetes</taxon>
        <taxon>Micrococcales</taxon>
        <taxon>Microbacteriaceae</taxon>
        <taxon>Agromyces</taxon>
    </lineage>
</organism>
<evidence type="ECO:0000313" key="6">
    <source>
        <dbReference type="Proteomes" id="UP001501196"/>
    </source>
</evidence>
<reference evidence="5 6" key="1">
    <citation type="journal article" date="2019" name="Int. J. Syst. Evol. Microbiol.">
        <title>The Global Catalogue of Microorganisms (GCM) 10K type strain sequencing project: providing services to taxonomists for standard genome sequencing and annotation.</title>
        <authorList>
            <consortium name="The Broad Institute Genomics Platform"/>
            <consortium name="The Broad Institute Genome Sequencing Center for Infectious Disease"/>
            <person name="Wu L."/>
            <person name="Ma J."/>
        </authorList>
    </citation>
    <scope>NUCLEOTIDE SEQUENCE [LARGE SCALE GENOMIC DNA]</scope>
    <source>
        <strain evidence="5 6">JCM 15672</strain>
    </source>
</reference>
<gene>
    <name evidence="5" type="ORF">GCM10009819_00240</name>
</gene>
<feature type="domain" description="HTH marR-type" evidence="4">
    <location>
        <begin position="4"/>
        <end position="136"/>
    </location>
</feature>
<dbReference type="Pfam" id="PF01047">
    <property type="entry name" value="MarR"/>
    <property type="match status" value="1"/>
</dbReference>
<accession>A0ABN2TUD9</accession>
<dbReference type="PROSITE" id="PS01117">
    <property type="entry name" value="HTH_MARR_1"/>
    <property type="match status" value="1"/>
</dbReference>
<dbReference type="PANTHER" id="PTHR42756">
    <property type="entry name" value="TRANSCRIPTIONAL REGULATOR, MARR"/>
    <property type="match status" value="1"/>
</dbReference>
<dbReference type="PRINTS" id="PR00598">
    <property type="entry name" value="HTHMARR"/>
</dbReference>
<protein>
    <recommendedName>
        <fullName evidence="4">HTH marR-type domain-containing protein</fullName>
    </recommendedName>
</protein>
<dbReference type="Proteomes" id="UP001501196">
    <property type="component" value="Unassembled WGS sequence"/>
</dbReference>
<keyword evidence="3" id="KW-0804">Transcription</keyword>
<dbReference type="InterPro" id="IPR000835">
    <property type="entry name" value="HTH_MarR-typ"/>
</dbReference>
<evidence type="ECO:0000256" key="1">
    <source>
        <dbReference type="ARBA" id="ARBA00023015"/>
    </source>
</evidence>
<dbReference type="EMBL" id="BAAAPW010000001">
    <property type="protein sequence ID" value="GAA2021714.1"/>
    <property type="molecule type" value="Genomic_DNA"/>
</dbReference>
<keyword evidence="1" id="KW-0805">Transcription regulation</keyword>
<evidence type="ECO:0000259" key="4">
    <source>
        <dbReference type="PROSITE" id="PS50995"/>
    </source>
</evidence>
<keyword evidence="6" id="KW-1185">Reference proteome</keyword>
<dbReference type="SUPFAM" id="SSF46785">
    <property type="entry name" value="Winged helix' DNA-binding domain"/>
    <property type="match status" value="1"/>
</dbReference>
<sequence>MPGQPSPLDRILEIADLLERDLEHEFAGSSLSTARMRLLWQLARTGPSTQQALAARLQVSPRNVTGLVDALEASGYVTRAPHPADRRAVLVTLTDDADGLMREMERDHAELTSVLLLAVAPEDRAAFVRGIDAIAERMRLLAEAADAGRTAARQASGPAVHA</sequence>
<dbReference type="InterPro" id="IPR023187">
    <property type="entry name" value="Tscrpt_reg_MarR-type_CS"/>
</dbReference>
<dbReference type="RefSeq" id="WP_344368598.1">
    <property type="nucleotide sequence ID" value="NZ_BAAAPW010000001.1"/>
</dbReference>
<dbReference type="PANTHER" id="PTHR42756:SF1">
    <property type="entry name" value="TRANSCRIPTIONAL REPRESSOR OF EMRAB OPERON"/>
    <property type="match status" value="1"/>
</dbReference>
<comment type="caution">
    <text evidence="5">The sequence shown here is derived from an EMBL/GenBank/DDBJ whole genome shotgun (WGS) entry which is preliminary data.</text>
</comment>